<proteinExistence type="inferred from homology"/>
<accession>A0A0D2G7A1</accession>
<dbReference type="InterPro" id="IPR006094">
    <property type="entry name" value="Oxid_FAD_bind_N"/>
</dbReference>
<feature type="domain" description="FAD-binding PCMH-type" evidence="6">
    <location>
        <begin position="117"/>
        <end position="288"/>
    </location>
</feature>
<dbReference type="Proteomes" id="UP000053029">
    <property type="component" value="Unassembled WGS sequence"/>
</dbReference>
<evidence type="ECO:0000256" key="1">
    <source>
        <dbReference type="ARBA" id="ARBA00005466"/>
    </source>
</evidence>
<keyword evidence="3" id="KW-0274">FAD</keyword>
<comment type="similarity">
    <text evidence="1">Belongs to the oxygen-dependent FAD-linked oxidoreductase family.</text>
</comment>
<dbReference type="PANTHER" id="PTHR42973:SF34">
    <property type="entry name" value="FAD BINDING DOMAIN PROTEIN (AFU_ORTHOLOGUE AFUA_3G02770)"/>
    <property type="match status" value="1"/>
</dbReference>
<evidence type="ECO:0000313" key="7">
    <source>
        <dbReference type="EMBL" id="KIW74600.1"/>
    </source>
</evidence>
<feature type="signal peptide" evidence="5">
    <location>
        <begin position="1"/>
        <end position="18"/>
    </location>
</feature>
<dbReference type="Pfam" id="PF01565">
    <property type="entry name" value="FAD_binding_4"/>
    <property type="match status" value="1"/>
</dbReference>
<evidence type="ECO:0000256" key="2">
    <source>
        <dbReference type="ARBA" id="ARBA00022630"/>
    </source>
</evidence>
<keyword evidence="4" id="KW-0560">Oxidoreductase</keyword>
<organism evidence="7 8">
    <name type="scientific">Fonsecaea pedrosoi CBS 271.37</name>
    <dbReference type="NCBI Taxonomy" id="1442368"/>
    <lineage>
        <taxon>Eukaryota</taxon>
        <taxon>Fungi</taxon>
        <taxon>Dikarya</taxon>
        <taxon>Ascomycota</taxon>
        <taxon>Pezizomycotina</taxon>
        <taxon>Eurotiomycetes</taxon>
        <taxon>Chaetothyriomycetidae</taxon>
        <taxon>Chaetothyriales</taxon>
        <taxon>Herpotrichiellaceae</taxon>
        <taxon>Fonsecaea</taxon>
    </lineage>
</organism>
<evidence type="ECO:0000256" key="5">
    <source>
        <dbReference type="SAM" id="SignalP"/>
    </source>
</evidence>
<dbReference type="InterPro" id="IPR050416">
    <property type="entry name" value="FAD-linked_Oxidoreductase"/>
</dbReference>
<dbReference type="InterPro" id="IPR036318">
    <property type="entry name" value="FAD-bd_PCMH-like_sf"/>
</dbReference>
<dbReference type="STRING" id="1442368.A0A0D2G7A1"/>
<sequence length="562" mass="59549">MRYSSGCLLAALAASVYAQSNSSDVVEPATLTVPDSAPLNSTDGIEPVDFNVTQALVDMGVDVSALPVAQLAERSSNAACSLACASLQLLYGPQNIEYSNEAGYDAFTSGYWSQIQENVNPYCIFKAPNKGAVSVVILLSRLTTCPFAVKSGGHAAFQGASNIEGGITVSLAALNTITVSKDKKTVAVGPGNTWNSVYTALAPSNLAVIGGRVAPIGVGGLTTGGGISFFSSLYGWACDNVASYDVILASGFEVTASPSQNSDLYWALRGGGNNFGIVVNFNYEAISLPGAQLWGGTRVYLEDQFTNLASAFAGVVSDSPNDGNAGQWVAWLANNGTKIASAELYYAKPNGQTAAIWNNYNALTAISDSTQNRQLPAYTVELASSNPYGLRETYYGLTVKADPSIAAQAKDIFYQLLPTMANVAGANPVLIYQGITLPMIEKMSKNGGNPLGISVSDGPLYLIHVACWWDNASDDTAVYTFITKVLNQIKAAATQKGKQNDYIYMNYGGVYEDVIKSYGAANKAKLKNIANKYDPTKVFQVLQPGYFKLDRAPVVDSRFFSG</sequence>
<dbReference type="InterPro" id="IPR016169">
    <property type="entry name" value="FAD-bd_PCMH_sub2"/>
</dbReference>
<evidence type="ECO:0000256" key="4">
    <source>
        <dbReference type="ARBA" id="ARBA00023002"/>
    </source>
</evidence>
<dbReference type="GO" id="GO:0016491">
    <property type="term" value="F:oxidoreductase activity"/>
    <property type="evidence" value="ECO:0007669"/>
    <property type="project" value="UniProtKB-KW"/>
</dbReference>
<dbReference type="Gene3D" id="3.40.462.20">
    <property type="match status" value="1"/>
</dbReference>
<dbReference type="EMBL" id="KN846976">
    <property type="protein sequence ID" value="KIW74600.1"/>
    <property type="molecule type" value="Genomic_DNA"/>
</dbReference>
<keyword evidence="5" id="KW-0732">Signal</keyword>
<evidence type="ECO:0000256" key="3">
    <source>
        <dbReference type="ARBA" id="ARBA00022827"/>
    </source>
</evidence>
<dbReference type="PANTHER" id="PTHR42973">
    <property type="entry name" value="BINDING OXIDOREDUCTASE, PUTATIVE (AFU_ORTHOLOGUE AFUA_1G17690)-RELATED"/>
    <property type="match status" value="1"/>
</dbReference>
<evidence type="ECO:0000313" key="8">
    <source>
        <dbReference type="Proteomes" id="UP000053029"/>
    </source>
</evidence>
<dbReference type="VEuPathDB" id="FungiDB:Z517_11370"/>
<keyword evidence="8" id="KW-1185">Reference proteome</keyword>
<dbReference type="HOGENOM" id="CLU_018354_1_2_1"/>
<dbReference type="AlphaFoldDB" id="A0A0D2G7A1"/>
<protein>
    <recommendedName>
        <fullName evidence="6">FAD-binding PCMH-type domain-containing protein</fullName>
    </recommendedName>
</protein>
<name>A0A0D2G7A1_9EURO</name>
<dbReference type="InterPro" id="IPR016166">
    <property type="entry name" value="FAD-bd_PCMH"/>
</dbReference>
<dbReference type="OrthoDB" id="2151789at2759"/>
<dbReference type="GeneID" id="25310860"/>
<dbReference type="Gene3D" id="3.30.465.10">
    <property type="match status" value="1"/>
</dbReference>
<dbReference type="RefSeq" id="XP_013278408.1">
    <property type="nucleotide sequence ID" value="XM_013422954.1"/>
</dbReference>
<dbReference type="GO" id="GO:0071949">
    <property type="term" value="F:FAD binding"/>
    <property type="evidence" value="ECO:0007669"/>
    <property type="project" value="InterPro"/>
</dbReference>
<reference evidence="7 8" key="1">
    <citation type="submission" date="2015-01" db="EMBL/GenBank/DDBJ databases">
        <title>The Genome Sequence of Fonsecaea pedrosoi CBS 271.37.</title>
        <authorList>
            <consortium name="The Broad Institute Genomics Platform"/>
            <person name="Cuomo C."/>
            <person name="de Hoog S."/>
            <person name="Gorbushina A."/>
            <person name="Stielow B."/>
            <person name="Teixiera M."/>
            <person name="Abouelleil A."/>
            <person name="Chapman S.B."/>
            <person name="Priest M."/>
            <person name="Young S.K."/>
            <person name="Wortman J."/>
            <person name="Nusbaum C."/>
            <person name="Birren B."/>
        </authorList>
    </citation>
    <scope>NUCLEOTIDE SEQUENCE [LARGE SCALE GENOMIC DNA]</scope>
    <source>
        <strain evidence="7 8">CBS 271.37</strain>
    </source>
</reference>
<feature type="chain" id="PRO_5002258346" description="FAD-binding PCMH-type domain-containing protein" evidence="5">
    <location>
        <begin position="19"/>
        <end position="562"/>
    </location>
</feature>
<keyword evidence="2" id="KW-0285">Flavoprotein</keyword>
<dbReference type="SUPFAM" id="SSF56176">
    <property type="entry name" value="FAD-binding/transporter-associated domain-like"/>
    <property type="match status" value="1"/>
</dbReference>
<gene>
    <name evidence="7" type="ORF">Z517_11370</name>
</gene>
<evidence type="ECO:0000259" key="6">
    <source>
        <dbReference type="PROSITE" id="PS51387"/>
    </source>
</evidence>
<dbReference type="PROSITE" id="PS51387">
    <property type="entry name" value="FAD_PCMH"/>
    <property type="match status" value="1"/>
</dbReference>